<evidence type="ECO:0000256" key="5">
    <source>
        <dbReference type="ARBA" id="ARBA00023004"/>
    </source>
</evidence>
<dbReference type="Proteomes" id="UP000054223">
    <property type="component" value="Unassembled WGS sequence"/>
</dbReference>
<dbReference type="Gene3D" id="1.10.1060.10">
    <property type="entry name" value="Alpha-helical ferredoxin"/>
    <property type="match status" value="1"/>
</dbReference>
<dbReference type="NCBIfam" id="TIGR02745">
    <property type="entry name" value="ccoG_rdxA_fixG"/>
    <property type="match status" value="1"/>
</dbReference>
<keyword evidence="5" id="KW-0408">Iron</keyword>
<dbReference type="PROSITE" id="PS00198">
    <property type="entry name" value="4FE4S_FER_1"/>
    <property type="match status" value="1"/>
</dbReference>
<dbReference type="GO" id="GO:0046872">
    <property type="term" value="F:metal ion binding"/>
    <property type="evidence" value="ECO:0007669"/>
    <property type="project" value="UniProtKB-KW"/>
</dbReference>
<sequence>MNPVATKPAAAESFRDSISTIDAEGKRVWLFPKKPSGKLYNARKWVSYGLLTLLFAGPWLRLNELPVLMLNVVERKFIIMGQIFWPQDFFILLLGFMAFILFIILFTVVYGRIFCGWVCPQTIFMEMVFRRVEYFFEGDASQQKALDKADWTWNKIWRRTGKHSVFVLISLLIANTFLAYIIGSEALVKIIADSPLNHLGGLSSMVVFTGVFYAVFARFREQVCTIACPYGRLQGVMLDKNTITVAYDYGRGEPREKLRKNQERKAGDCIDCKQCVQVCPTGIDIRNGAQQMECINCTACIDVCNSIMDLINKPHGLIRYDSEAHIEAGTKFKVTGRTKAYTAVLVVLVVLVGVMVGLLITRSNVDATVLRTPGQLYQKTERGTVTNLYNISVINKTNRAMPIELRVLEPADGSVKLVGQNGLKLPAQGMVEGVFFAELPTAALTHTSNKIRIGVYSGGQLITEEKTKFLAPAQ</sequence>
<dbReference type="Gene3D" id="2.60.40.10">
    <property type="entry name" value="Immunoglobulins"/>
    <property type="match status" value="1"/>
</dbReference>
<dbReference type="OrthoDB" id="9811700at2"/>
<keyword evidence="10" id="KW-1185">Reference proteome</keyword>
<dbReference type="PANTHER" id="PTHR30176:SF3">
    <property type="entry name" value="FERREDOXIN-TYPE PROTEIN NAPH"/>
    <property type="match status" value="1"/>
</dbReference>
<evidence type="ECO:0000256" key="6">
    <source>
        <dbReference type="ARBA" id="ARBA00023014"/>
    </source>
</evidence>
<reference evidence="9 10" key="1">
    <citation type="submission" date="2015-11" db="EMBL/GenBank/DDBJ databases">
        <title>Solirubrum puertoriconensis gen. nov. an environmental bacteria isolated in Puerto Rico.</title>
        <authorList>
            <person name="Cuebas-Irizarry M.F."/>
            <person name="Montalvo-Rodriguez R."/>
        </authorList>
    </citation>
    <scope>NUCLEOTIDE SEQUENCE [LARGE SCALE GENOMIC DNA]</scope>
    <source>
        <strain evidence="9 10">MC1A</strain>
    </source>
</reference>
<evidence type="ECO:0000256" key="2">
    <source>
        <dbReference type="ARBA" id="ARBA00022485"/>
    </source>
</evidence>
<keyword evidence="6" id="KW-0411">Iron-sulfur</keyword>
<organism evidence="9 10">
    <name type="scientific">Solirubrum puertoriconensis</name>
    <dbReference type="NCBI Taxonomy" id="1751427"/>
    <lineage>
        <taxon>Bacteria</taxon>
        <taxon>Pseudomonadati</taxon>
        <taxon>Bacteroidota</taxon>
        <taxon>Cytophagia</taxon>
        <taxon>Cytophagales</taxon>
    </lineage>
</organism>
<dbReference type="InterPro" id="IPR014116">
    <property type="entry name" value="Cyt_c_oxidase_cbb3_FixG"/>
</dbReference>
<keyword evidence="7" id="KW-0472">Membrane</keyword>
<dbReference type="GO" id="GO:0051539">
    <property type="term" value="F:4 iron, 4 sulfur cluster binding"/>
    <property type="evidence" value="ECO:0007669"/>
    <property type="project" value="UniProtKB-KW"/>
</dbReference>
<dbReference type="Pfam" id="PF11614">
    <property type="entry name" value="FixG_C"/>
    <property type="match status" value="1"/>
</dbReference>
<evidence type="ECO:0000256" key="1">
    <source>
        <dbReference type="ARBA" id="ARBA00022448"/>
    </source>
</evidence>
<keyword evidence="7" id="KW-1133">Transmembrane helix</keyword>
<dbReference type="AlphaFoldDB" id="A0A9X0HL77"/>
<dbReference type="InterPro" id="IPR017900">
    <property type="entry name" value="4Fe4S_Fe_S_CS"/>
</dbReference>
<evidence type="ECO:0000313" key="9">
    <source>
        <dbReference type="EMBL" id="KUG08023.1"/>
    </source>
</evidence>
<evidence type="ECO:0000256" key="7">
    <source>
        <dbReference type="SAM" id="Phobius"/>
    </source>
</evidence>
<accession>A0A9X0HL77</accession>
<evidence type="ECO:0000256" key="3">
    <source>
        <dbReference type="ARBA" id="ARBA00022723"/>
    </source>
</evidence>
<dbReference type="InterPro" id="IPR017896">
    <property type="entry name" value="4Fe4S_Fe-S-bd"/>
</dbReference>
<dbReference type="InterPro" id="IPR009051">
    <property type="entry name" value="Helical_ferredxn"/>
</dbReference>
<dbReference type="SUPFAM" id="SSF54862">
    <property type="entry name" value="4Fe-4S ferredoxins"/>
    <property type="match status" value="1"/>
</dbReference>
<gene>
    <name evidence="9" type="ORF">ASU33_07405</name>
</gene>
<feature type="transmembrane region" description="Helical" evidence="7">
    <location>
        <begin position="195"/>
        <end position="216"/>
    </location>
</feature>
<feature type="transmembrane region" description="Helical" evidence="7">
    <location>
        <begin position="340"/>
        <end position="360"/>
    </location>
</feature>
<keyword evidence="3" id="KW-0479">Metal-binding</keyword>
<dbReference type="PROSITE" id="PS51379">
    <property type="entry name" value="4FE4S_FER_2"/>
    <property type="match status" value="1"/>
</dbReference>
<feature type="transmembrane region" description="Helical" evidence="7">
    <location>
        <begin position="45"/>
        <end position="62"/>
    </location>
</feature>
<dbReference type="InterPro" id="IPR032879">
    <property type="entry name" value="FixG_C"/>
</dbReference>
<comment type="caution">
    <text evidence="9">The sequence shown here is derived from an EMBL/GenBank/DDBJ whole genome shotgun (WGS) entry which is preliminary data.</text>
</comment>
<dbReference type="EMBL" id="LNAL01000006">
    <property type="protein sequence ID" value="KUG08023.1"/>
    <property type="molecule type" value="Genomic_DNA"/>
</dbReference>
<keyword evidence="2" id="KW-0004">4Fe-4S</keyword>
<feature type="transmembrane region" description="Helical" evidence="7">
    <location>
        <begin position="89"/>
        <end position="110"/>
    </location>
</feature>
<feature type="transmembrane region" description="Helical" evidence="7">
    <location>
        <begin position="165"/>
        <end position="183"/>
    </location>
</feature>
<keyword evidence="7" id="KW-0812">Transmembrane</keyword>
<feature type="domain" description="4Fe-4S ferredoxin-type" evidence="8">
    <location>
        <begin position="260"/>
        <end position="288"/>
    </location>
</feature>
<dbReference type="InterPro" id="IPR013783">
    <property type="entry name" value="Ig-like_fold"/>
</dbReference>
<name>A0A9X0HL77_SOLP1</name>
<keyword evidence="4" id="KW-0249">Electron transport</keyword>
<dbReference type="InterPro" id="IPR051684">
    <property type="entry name" value="Electron_Trans/Redox"/>
</dbReference>
<dbReference type="GO" id="GO:0005886">
    <property type="term" value="C:plasma membrane"/>
    <property type="evidence" value="ECO:0007669"/>
    <property type="project" value="TreeGrafter"/>
</dbReference>
<dbReference type="Pfam" id="PF12801">
    <property type="entry name" value="Fer4_5"/>
    <property type="match status" value="1"/>
</dbReference>
<dbReference type="PANTHER" id="PTHR30176">
    <property type="entry name" value="FERREDOXIN-TYPE PROTEIN NAPH"/>
    <property type="match status" value="1"/>
</dbReference>
<dbReference type="Pfam" id="PF13746">
    <property type="entry name" value="Fer4_18"/>
    <property type="match status" value="1"/>
</dbReference>
<evidence type="ECO:0000259" key="8">
    <source>
        <dbReference type="PROSITE" id="PS51379"/>
    </source>
</evidence>
<dbReference type="RefSeq" id="WP_059069038.1">
    <property type="nucleotide sequence ID" value="NZ_LNAL01000006.1"/>
</dbReference>
<protein>
    <submittedName>
        <fullName evidence="9">Cytochrome c oxidase accessory protein CcoG</fullName>
    </submittedName>
</protein>
<keyword evidence="1" id="KW-0813">Transport</keyword>
<evidence type="ECO:0000256" key="4">
    <source>
        <dbReference type="ARBA" id="ARBA00022982"/>
    </source>
</evidence>
<proteinExistence type="predicted"/>
<evidence type="ECO:0000313" key="10">
    <source>
        <dbReference type="Proteomes" id="UP000054223"/>
    </source>
</evidence>